<name>A0A4Z2GWY3_9TELE</name>
<dbReference type="AlphaFoldDB" id="A0A4Z2GWY3"/>
<sequence length="64" mass="6850">MDVLSATDQIPHDFVARGLNGPQTVGSGVLLQLRERPSGWTASDTTPGGIYSFKGFTLGNWDNV</sequence>
<protein>
    <submittedName>
        <fullName evidence="1">Uncharacterized protein</fullName>
    </submittedName>
</protein>
<evidence type="ECO:0000313" key="1">
    <source>
        <dbReference type="EMBL" id="TNN57811.1"/>
    </source>
</evidence>
<gene>
    <name evidence="1" type="ORF">EYF80_031995</name>
</gene>
<comment type="caution">
    <text evidence="1">The sequence shown here is derived from an EMBL/GenBank/DDBJ whole genome shotgun (WGS) entry which is preliminary data.</text>
</comment>
<organism evidence="1 2">
    <name type="scientific">Liparis tanakae</name>
    <name type="common">Tanaka's snailfish</name>
    <dbReference type="NCBI Taxonomy" id="230148"/>
    <lineage>
        <taxon>Eukaryota</taxon>
        <taxon>Metazoa</taxon>
        <taxon>Chordata</taxon>
        <taxon>Craniata</taxon>
        <taxon>Vertebrata</taxon>
        <taxon>Euteleostomi</taxon>
        <taxon>Actinopterygii</taxon>
        <taxon>Neopterygii</taxon>
        <taxon>Teleostei</taxon>
        <taxon>Neoteleostei</taxon>
        <taxon>Acanthomorphata</taxon>
        <taxon>Eupercaria</taxon>
        <taxon>Perciformes</taxon>
        <taxon>Cottioidei</taxon>
        <taxon>Cottales</taxon>
        <taxon>Liparidae</taxon>
        <taxon>Liparis</taxon>
    </lineage>
</organism>
<accession>A0A4Z2GWY3</accession>
<reference evidence="1 2" key="1">
    <citation type="submission" date="2019-03" db="EMBL/GenBank/DDBJ databases">
        <title>First draft genome of Liparis tanakae, snailfish: a comprehensive survey of snailfish specific genes.</title>
        <authorList>
            <person name="Kim W."/>
            <person name="Song I."/>
            <person name="Jeong J.-H."/>
            <person name="Kim D."/>
            <person name="Kim S."/>
            <person name="Ryu S."/>
            <person name="Song J.Y."/>
            <person name="Lee S.K."/>
        </authorList>
    </citation>
    <scope>NUCLEOTIDE SEQUENCE [LARGE SCALE GENOMIC DNA]</scope>
    <source>
        <tissue evidence="1">Muscle</tissue>
    </source>
</reference>
<keyword evidence="2" id="KW-1185">Reference proteome</keyword>
<dbReference type="EMBL" id="SRLO01000396">
    <property type="protein sequence ID" value="TNN57811.1"/>
    <property type="molecule type" value="Genomic_DNA"/>
</dbReference>
<evidence type="ECO:0000313" key="2">
    <source>
        <dbReference type="Proteomes" id="UP000314294"/>
    </source>
</evidence>
<proteinExistence type="predicted"/>
<dbReference type="Proteomes" id="UP000314294">
    <property type="component" value="Unassembled WGS sequence"/>
</dbReference>